<dbReference type="PANTHER" id="PTHR30606">
    <property type="entry name" value="LIPID A BIOSYNTHESIS LAUROYL ACYLTRANSFERASE"/>
    <property type="match status" value="1"/>
</dbReference>
<dbReference type="GO" id="GO:0005886">
    <property type="term" value="C:plasma membrane"/>
    <property type="evidence" value="ECO:0007669"/>
    <property type="project" value="UniProtKB-SubCell"/>
</dbReference>
<dbReference type="GO" id="GO:0016746">
    <property type="term" value="F:acyltransferase activity"/>
    <property type="evidence" value="ECO:0007669"/>
    <property type="project" value="UniProtKB-KW"/>
</dbReference>
<dbReference type="OrthoDB" id="7062540at2"/>
<keyword evidence="3" id="KW-0997">Cell inner membrane</keyword>
<proteinExistence type="predicted"/>
<dbReference type="GO" id="GO:0009247">
    <property type="term" value="P:glycolipid biosynthetic process"/>
    <property type="evidence" value="ECO:0007669"/>
    <property type="project" value="UniProtKB-ARBA"/>
</dbReference>
<feature type="region of interest" description="Disordered" evidence="7">
    <location>
        <begin position="334"/>
        <end position="369"/>
    </location>
</feature>
<dbReference type="Proteomes" id="UP000283254">
    <property type="component" value="Unassembled WGS sequence"/>
</dbReference>
<evidence type="ECO:0000313" key="8">
    <source>
        <dbReference type="EMBL" id="RNF28075.1"/>
    </source>
</evidence>
<sequence length="369" mass="40919">MAYFPELVVRCRIAAARARLFLSSGEAAAMLEKRIDHSIRTVFPDISAAAAHDLYVRHWVSMRKFALIKQYLTSLQADELNAFLDRYVRVEGREHLDAVVESEAPVIFVTPHYGNFAAGCLKLIKEIGHRKTINAFYNPPLKSRTSQGFEELFHRLGYGYHALFNDDTAVLKALRVLKRGEALTMMPDVFDITGHVLYVPFFGRLIPAMAGTALFAIKGRANVIVGYNCPGAGLASTLKLGAPIHYERTGDVETDLPLLTAAIFSELERQIRAAPEHWMYLPKMGDLLADRLPVDATAHAEWMGKLDNATRQFASVLPEWPDIMDELKSIPLDVGDGAGHVAGSKTRPHTQSQTADGQDTPTARRPLVL</sequence>
<dbReference type="CDD" id="cd07984">
    <property type="entry name" value="LPLAT_LABLAT-like"/>
    <property type="match status" value="1"/>
</dbReference>
<evidence type="ECO:0008006" key="10">
    <source>
        <dbReference type="Google" id="ProtNLM"/>
    </source>
</evidence>
<keyword evidence="4" id="KW-0808">Transferase</keyword>
<evidence type="ECO:0000256" key="2">
    <source>
        <dbReference type="ARBA" id="ARBA00022475"/>
    </source>
</evidence>
<name>A0A422QDW3_9BURK</name>
<evidence type="ECO:0000256" key="4">
    <source>
        <dbReference type="ARBA" id="ARBA00022679"/>
    </source>
</evidence>
<dbReference type="AlphaFoldDB" id="A0A422QDW3"/>
<protein>
    <recommendedName>
        <fullName evidence="10">Lipid A biosynthesis lauroyl acyltransferase</fullName>
    </recommendedName>
</protein>
<dbReference type="RefSeq" id="WP_123072072.1">
    <property type="nucleotide sequence ID" value="NZ_JSAB01000395.1"/>
</dbReference>
<evidence type="ECO:0000256" key="3">
    <source>
        <dbReference type="ARBA" id="ARBA00022519"/>
    </source>
</evidence>
<keyword evidence="6" id="KW-0012">Acyltransferase</keyword>
<gene>
    <name evidence="8" type="ORF">NM04_25115</name>
</gene>
<dbReference type="Pfam" id="PF03279">
    <property type="entry name" value="Lip_A_acyltrans"/>
    <property type="match status" value="1"/>
</dbReference>
<keyword evidence="9" id="KW-1185">Reference proteome</keyword>
<keyword evidence="5" id="KW-0472">Membrane</keyword>
<organism evidence="8 9">
    <name type="scientific">Massilia aurea</name>
    <dbReference type="NCBI Taxonomy" id="373040"/>
    <lineage>
        <taxon>Bacteria</taxon>
        <taxon>Pseudomonadati</taxon>
        <taxon>Pseudomonadota</taxon>
        <taxon>Betaproteobacteria</taxon>
        <taxon>Burkholderiales</taxon>
        <taxon>Oxalobacteraceae</taxon>
        <taxon>Telluria group</taxon>
        <taxon>Massilia</taxon>
    </lineage>
</organism>
<evidence type="ECO:0000256" key="1">
    <source>
        <dbReference type="ARBA" id="ARBA00004533"/>
    </source>
</evidence>
<dbReference type="EMBL" id="JSAB01000395">
    <property type="protein sequence ID" value="RNF28075.1"/>
    <property type="molecule type" value="Genomic_DNA"/>
</dbReference>
<evidence type="ECO:0000256" key="5">
    <source>
        <dbReference type="ARBA" id="ARBA00023136"/>
    </source>
</evidence>
<feature type="compositionally biased region" description="Polar residues" evidence="7">
    <location>
        <begin position="349"/>
        <end position="361"/>
    </location>
</feature>
<reference evidence="8" key="1">
    <citation type="submission" date="2014-10" db="EMBL/GenBank/DDBJ databases">
        <title>Massilia sp. genome.</title>
        <authorList>
            <person name="Xu B."/>
            <person name="Dai L."/>
            <person name="Huang Z."/>
        </authorList>
    </citation>
    <scope>NUCLEOTIDE SEQUENCE [LARGE SCALE GENOMIC DNA]</scope>
    <source>
        <strain evidence="8">CFS-1</strain>
    </source>
</reference>
<comment type="caution">
    <text evidence="8">The sequence shown here is derived from an EMBL/GenBank/DDBJ whole genome shotgun (WGS) entry which is preliminary data.</text>
</comment>
<evidence type="ECO:0000313" key="9">
    <source>
        <dbReference type="Proteomes" id="UP000283254"/>
    </source>
</evidence>
<evidence type="ECO:0000256" key="7">
    <source>
        <dbReference type="SAM" id="MobiDB-lite"/>
    </source>
</evidence>
<comment type="subcellular location">
    <subcellularLocation>
        <location evidence="1">Cell inner membrane</location>
    </subcellularLocation>
</comment>
<keyword evidence="2" id="KW-1003">Cell membrane</keyword>
<evidence type="ECO:0000256" key="6">
    <source>
        <dbReference type="ARBA" id="ARBA00023315"/>
    </source>
</evidence>
<dbReference type="InterPro" id="IPR004960">
    <property type="entry name" value="LipA_acyltrans"/>
</dbReference>
<dbReference type="PANTHER" id="PTHR30606:SF10">
    <property type="entry name" value="PHOSPHATIDYLINOSITOL MANNOSIDE ACYLTRANSFERASE"/>
    <property type="match status" value="1"/>
</dbReference>
<accession>A0A422QDW3</accession>